<dbReference type="OrthoDB" id="9808638at2"/>
<dbReference type="EMBL" id="FOSH01000001">
    <property type="protein sequence ID" value="SFJ73590.1"/>
    <property type="molecule type" value="Genomic_DNA"/>
</dbReference>
<feature type="transmembrane region" description="Helical" evidence="10">
    <location>
        <begin position="84"/>
        <end position="102"/>
    </location>
</feature>
<feature type="transmembrane region" description="Helical" evidence="10">
    <location>
        <begin position="57"/>
        <end position="78"/>
    </location>
</feature>
<evidence type="ECO:0000256" key="7">
    <source>
        <dbReference type="ARBA" id="ARBA00038151"/>
    </source>
</evidence>
<dbReference type="AlphaFoldDB" id="A0A1I3TSJ0"/>
<organism evidence="11 12">
    <name type="scientific">Methylophaga sulfidovorans</name>
    <dbReference type="NCBI Taxonomy" id="45496"/>
    <lineage>
        <taxon>Bacteria</taxon>
        <taxon>Pseudomonadati</taxon>
        <taxon>Pseudomonadota</taxon>
        <taxon>Gammaproteobacteria</taxon>
        <taxon>Thiotrichales</taxon>
        <taxon>Piscirickettsiaceae</taxon>
        <taxon>Methylophaga</taxon>
    </lineage>
</organism>
<evidence type="ECO:0000256" key="8">
    <source>
        <dbReference type="ARBA" id="ARBA00039168"/>
    </source>
</evidence>
<comment type="similarity">
    <text evidence="7">Belongs to the drug/metabolite transporter (DMT) superfamily. Small multidrug resistance (SMR) (TC 2.A.7.1) family. Gdx/SugE subfamily.</text>
</comment>
<keyword evidence="3" id="KW-1003">Cell membrane</keyword>
<keyword evidence="5 10" id="KW-1133">Transmembrane helix</keyword>
<sequence length="104" mass="10800">MAWLALVVAGLLEVVWAAGLKYSEGLTKLGPSLLALVTVALSLWLLGVAMKTLPLGTAYGVWVGIGAIGTVIFGIVFLSEPATIARLFSILLILSGIIGLKLSH</sequence>
<dbReference type="STRING" id="45496.SAMN04488079_1018"/>
<keyword evidence="2" id="KW-0813">Transport</keyword>
<evidence type="ECO:0000256" key="2">
    <source>
        <dbReference type="ARBA" id="ARBA00022448"/>
    </source>
</evidence>
<name>A0A1I3TSJ0_9GAMM</name>
<evidence type="ECO:0000256" key="10">
    <source>
        <dbReference type="SAM" id="Phobius"/>
    </source>
</evidence>
<gene>
    <name evidence="11" type="ORF">SAMN04488079_1018</name>
</gene>
<evidence type="ECO:0000313" key="12">
    <source>
        <dbReference type="Proteomes" id="UP000198924"/>
    </source>
</evidence>
<dbReference type="GO" id="GO:0022857">
    <property type="term" value="F:transmembrane transporter activity"/>
    <property type="evidence" value="ECO:0007669"/>
    <property type="project" value="InterPro"/>
</dbReference>
<dbReference type="FunFam" id="1.10.3730.20:FF:000001">
    <property type="entry name" value="Quaternary ammonium compound resistance transporter SugE"/>
    <property type="match status" value="1"/>
</dbReference>
<dbReference type="NCBIfam" id="NF008512">
    <property type="entry name" value="PRK11431.1"/>
    <property type="match status" value="1"/>
</dbReference>
<evidence type="ECO:0000256" key="4">
    <source>
        <dbReference type="ARBA" id="ARBA00022692"/>
    </source>
</evidence>
<dbReference type="InterPro" id="IPR000390">
    <property type="entry name" value="Small_drug/metabolite_transptr"/>
</dbReference>
<evidence type="ECO:0000256" key="1">
    <source>
        <dbReference type="ARBA" id="ARBA00004651"/>
    </source>
</evidence>
<keyword evidence="4 9" id="KW-0812">Transmembrane</keyword>
<dbReference type="SUPFAM" id="SSF103481">
    <property type="entry name" value="Multidrug resistance efflux transporter EmrE"/>
    <property type="match status" value="1"/>
</dbReference>
<dbReference type="GO" id="GO:1990961">
    <property type="term" value="P:xenobiotic detoxification by transmembrane export across the plasma membrane"/>
    <property type="evidence" value="ECO:0007669"/>
    <property type="project" value="UniProtKB-ARBA"/>
</dbReference>
<protein>
    <recommendedName>
        <fullName evidence="8">Guanidinium exporter</fullName>
    </recommendedName>
</protein>
<accession>A0A1I3TSJ0</accession>
<dbReference type="PANTHER" id="PTHR30561">
    <property type="entry name" value="SMR FAMILY PROTON-DEPENDENT DRUG EFFLUX TRANSPORTER SUGE"/>
    <property type="match status" value="1"/>
</dbReference>
<feature type="transmembrane region" description="Helical" evidence="10">
    <location>
        <begin position="33"/>
        <end position="50"/>
    </location>
</feature>
<evidence type="ECO:0000256" key="3">
    <source>
        <dbReference type="ARBA" id="ARBA00022475"/>
    </source>
</evidence>
<reference evidence="12" key="1">
    <citation type="submission" date="2016-10" db="EMBL/GenBank/DDBJ databases">
        <authorList>
            <person name="Varghese N."/>
            <person name="Submissions S."/>
        </authorList>
    </citation>
    <scope>NUCLEOTIDE SEQUENCE [LARGE SCALE GENOMIC DNA]</scope>
    <source>
        <strain evidence="12">DSM 11578</strain>
    </source>
</reference>
<evidence type="ECO:0000256" key="5">
    <source>
        <dbReference type="ARBA" id="ARBA00022989"/>
    </source>
</evidence>
<dbReference type="PANTHER" id="PTHR30561:SF0">
    <property type="entry name" value="GUANIDINIUM EXPORTER"/>
    <property type="match status" value="1"/>
</dbReference>
<evidence type="ECO:0000313" key="11">
    <source>
        <dbReference type="EMBL" id="SFJ73590.1"/>
    </source>
</evidence>
<dbReference type="Proteomes" id="UP000198924">
    <property type="component" value="Unassembled WGS sequence"/>
</dbReference>
<proteinExistence type="inferred from homology"/>
<dbReference type="RefSeq" id="WP_091711153.1">
    <property type="nucleotide sequence ID" value="NZ_FOSH01000001.1"/>
</dbReference>
<keyword evidence="6 10" id="KW-0472">Membrane</keyword>
<dbReference type="GO" id="GO:0005886">
    <property type="term" value="C:plasma membrane"/>
    <property type="evidence" value="ECO:0007669"/>
    <property type="project" value="UniProtKB-SubCell"/>
</dbReference>
<evidence type="ECO:0000256" key="6">
    <source>
        <dbReference type="ARBA" id="ARBA00023136"/>
    </source>
</evidence>
<keyword evidence="12" id="KW-1185">Reference proteome</keyword>
<evidence type="ECO:0000256" key="9">
    <source>
        <dbReference type="RuleBase" id="RU003942"/>
    </source>
</evidence>
<dbReference type="Pfam" id="PF00893">
    <property type="entry name" value="Multi_Drug_Res"/>
    <property type="match status" value="1"/>
</dbReference>
<dbReference type="InterPro" id="IPR045324">
    <property type="entry name" value="Small_multidrug_res"/>
</dbReference>
<dbReference type="Gene3D" id="1.10.3730.20">
    <property type="match status" value="1"/>
</dbReference>
<comment type="subcellular location">
    <subcellularLocation>
        <location evidence="1 9">Cell membrane</location>
        <topology evidence="1 9">Multi-pass membrane protein</topology>
    </subcellularLocation>
</comment>
<dbReference type="InterPro" id="IPR037185">
    <property type="entry name" value="EmrE-like"/>
</dbReference>